<keyword evidence="3" id="KW-1185">Reference proteome</keyword>
<feature type="compositionally biased region" description="Low complexity" evidence="1">
    <location>
        <begin position="99"/>
        <end position="121"/>
    </location>
</feature>
<dbReference type="PANTHER" id="PTHR13400">
    <property type="entry name" value="CHEMOKINE C-C MOTIF RECEPTOR 1"/>
    <property type="match status" value="1"/>
</dbReference>
<evidence type="ECO:0000256" key="1">
    <source>
        <dbReference type="SAM" id="MobiDB-lite"/>
    </source>
</evidence>
<sequence length="280" mass="30750">MAGRPLHGSPQLGGHSYVSLAETNRSRRPASLSGGSGPASHYQIGNPLLHHQHQRAQPASRHSLSGPSVPAAQVPVTSSHSKHQPSQREHRSSLAGIGHSSTVTTSQQQSQHHVQQQQHQQPGVWAMPQMRHIGGPASQSTPTEQTKKSKGRRRNRGNTTDTDRPCQEHSFITDVNDIQTMQDGLLKLMRDFETGKLSAFDEHCSFEKMNNVRDLQEKLGRMHFKMEADIQNAGANTKEGIDIATQNMDHLLSNLDQLSMAVQSLHPPGDSSAFHPEPPV</sequence>
<dbReference type="GeneID" id="119746375"/>
<dbReference type="Pfam" id="PF13270">
    <property type="entry name" value="CCDC28"/>
    <property type="match status" value="1"/>
</dbReference>
<dbReference type="OMA" id="DEHCSFE"/>
<dbReference type="AlphaFoldDB" id="A0A914BT98"/>
<feature type="region of interest" description="Disordered" evidence="1">
    <location>
        <begin position="1"/>
        <end position="168"/>
    </location>
</feature>
<evidence type="ECO:0000313" key="3">
    <source>
        <dbReference type="Proteomes" id="UP000887568"/>
    </source>
</evidence>
<dbReference type="OrthoDB" id="9977011at2759"/>
<dbReference type="PANTHER" id="PTHR13400:SF4">
    <property type="entry name" value="COILED-COIL DOMAIN-CONTAINING PROTEIN 28A-LIKE PROTEIN"/>
    <property type="match status" value="1"/>
</dbReference>
<dbReference type="EnsemblMetazoa" id="XM_038223282.1">
    <property type="protein sequence ID" value="XP_038079210.1"/>
    <property type="gene ID" value="LOC119746375"/>
</dbReference>
<dbReference type="RefSeq" id="XP_038079210.1">
    <property type="nucleotide sequence ID" value="XM_038223282.1"/>
</dbReference>
<dbReference type="InterPro" id="IPR025271">
    <property type="entry name" value="CCDC28"/>
</dbReference>
<proteinExistence type="predicted"/>
<accession>A0A914BT98</accession>
<name>A0A914BT98_PATMI</name>
<protein>
    <submittedName>
        <fullName evidence="2">Uncharacterized protein</fullName>
    </submittedName>
</protein>
<reference evidence="2" key="1">
    <citation type="submission" date="2022-11" db="UniProtKB">
        <authorList>
            <consortium name="EnsemblMetazoa"/>
        </authorList>
    </citation>
    <scope>IDENTIFICATION</scope>
</reference>
<evidence type="ECO:0000313" key="2">
    <source>
        <dbReference type="EnsemblMetazoa" id="XP_038079210.1"/>
    </source>
</evidence>
<dbReference type="Proteomes" id="UP000887568">
    <property type="component" value="Unplaced"/>
</dbReference>
<feature type="compositionally biased region" description="Polar residues" evidence="1">
    <location>
        <begin position="55"/>
        <end position="66"/>
    </location>
</feature>
<organism evidence="2 3">
    <name type="scientific">Patiria miniata</name>
    <name type="common">Bat star</name>
    <name type="synonym">Asterina miniata</name>
    <dbReference type="NCBI Taxonomy" id="46514"/>
    <lineage>
        <taxon>Eukaryota</taxon>
        <taxon>Metazoa</taxon>
        <taxon>Echinodermata</taxon>
        <taxon>Eleutherozoa</taxon>
        <taxon>Asterozoa</taxon>
        <taxon>Asteroidea</taxon>
        <taxon>Valvatacea</taxon>
        <taxon>Valvatida</taxon>
        <taxon>Asterinidae</taxon>
        <taxon>Patiria</taxon>
    </lineage>
</organism>